<dbReference type="InterPro" id="IPR036900">
    <property type="entry name" value="A-D-PHexomutase_C_sf"/>
</dbReference>
<evidence type="ECO:0000259" key="8">
    <source>
        <dbReference type="Pfam" id="PF02878"/>
    </source>
</evidence>
<dbReference type="GO" id="GO:0006166">
    <property type="term" value="P:purine ribonucleoside salvage"/>
    <property type="evidence" value="ECO:0007669"/>
    <property type="project" value="TreeGrafter"/>
</dbReference>
<keyword evidence="12" id="KW-1185">Reference proteome</keyword>
<dbReference type="SUPFAM" id="SSF53738">
    <property type="entry name" value="Phosphoglucomutase, first 3 domains"/>
    <property type="match status" value="3"/>
</dbReference>
<keyword evidence="6" id="KW-0413">Isomerase</keyword>
<keyword evidence="4 7" id="KW-0479">Metal-binding</keyword>
<dbReference type="PROSITE" id="PS00710">
    <property type="entry name" value="PGM_PMM"/>
    <property type="match status" value="1"/>
</dbReference>
<dbReference type="PANTHER" id="PTHR45745">
    <property type="entry name" value="PHOSPHOMANNOMUTASE 45A"/>
    <property type="match status" value="1"/>
</dbReference>
<dbReference type="GO" id="GO:0008973">
    <property type="term" value="F:phosphopentomutase activity"/>
    <property type="evidence" value="ECO:0007669"/>
    <property type="project" value="TreeGrafter"/>
</dbReference>
<evidence type="ECO:0000259" key="9">
    <source>
        <dbReference type="Pfam" id="PF02879"/>
    </source>
</evidence>
<evidence type="ECO:0000256" key="3">
    <source>
        <dbReference type="ARBA" id="ARBA00022553"/>
    </source>
</evidence>
<dbReference type="InterPro" id="IPR016066">
    <property type="entry name" value="A-D-PHexomutase_CS"/>
</dbReference>
<gene>
    <name evidence="11" type="ORF">MAMA39_03990</name>
</gene>
<dbReference type="InterPro" id="IPR016055">
    <property type="entry name" value="A-D-PHexomutase_a/b/a-I/II/III"/>
</dbReference>
<dbReference type="AlphaFoldDB" id="A0A292IHU7"/>
<dbReference type="InterPro" id="IPR005845">
    <property type="entry name" value="A-D-PHexomutase_a/b/a-II"/>
</dbReference>
<feature type="domain" description="Alpha-D-phosphohexomutase alpha/beta/alpha" evidence="9">
    <location>
        <begin position="174"/>
        <end position="272"/>
    </location>
</feature>
<dbReference type="Proteomes" id="UP000261764">
    <property type="component" value="Chromosome I"/>
</dbReference>
<dbReference type="PRINTS" id="PR00509">
    <property type="entry name" value="PGMPMM"/>
</dbReference>
<dbReference type="EMBL" id="HG937516">
    <property type="protein sequence ID" value="CDN40519.1"/>
    <property type="molecule type" value="Genomic_DNA"/>
</dbReference>
<evidence type="ECO:0000256" key="7">
    <source>
        <dbReference type="RuleBase" id="RU004326"/>
    </source>
</evidence>
<feature type="domain" description="Alpha-D-phosphohexomutase alpha/beta/alpha" evidence="10">
    <location>
        <begin position="287"/>
        <end position="401"/>
    </location>
</feature>
<dbReference type="KEGG" id="mamp:MAMA39_03990"/>
<dbReference type="Gene3D" id="3.40.120.10">
    <property type="entry name" value="Alpha-D-Glucose-1,6-Bisphosphate, subunit A, domain 3"/>
    <property type="match status" value="3"/>
</dbReference>
<evidence type="ECO:0000256" key="4">
    <source>
        <dbReference type="ARBA" id="ARBA00022723"/>
    </source>
</evidence>
<dbReference type="RefSeq" id="WP_343251139.1">
    <property type="nucleotide sequence ID" value="NZ_HG937516.1"/>
</dbReference>
<evidence type="ECO:0000313" key="12">
    <source>
        <dbReference type="Proteomes" id="UP000261764"/>
    </source>
</evidence>
<dbReference type="InterPro" id="IPR005844">
    <property type="entry name" value="A-D-PHexomutase_a/b/a-I"/>
</dbReference>
<protein>
    <recommendedName>
        <fullName evidence="13">Phosphomannomutase</fullName>
    </recommendedName>
</protein>
<evidence type="ECO:0000259" key="10">
    <source>
        <dbReference type="Pfam" id="PF02880"/>
    </source>
</evidence>
<dbReference type="Pfam" id="PF02879">
    <property type="entry name" value="PGM_PMM_II"/>
    <property type="match status" value="1"/>
</dbReference>
<proteinExistence type="inferred from homology"/>
<feature type="domain" description="Alpha-D-phosphohexomutase alpha/beta/alpha" evidence="8">
    <location>
        <begin position="4"/>
        <end position="145"/>
    </location>
</feature>
<name>A0A292IHU7_9MOLU</name>
<organism evidence="11 12">
    <name type="scientific">Mycoplasma amphoriforme A39</name>
    <dbReference type="NCBI Taxonomy" id="572419"/>
    <lineage>
        <taxon>Bacteria</taxon>
        <taxon>Bacillati</taxon>
        <taxon>Mycoplasmatota</taxon>
        <taxon>Mollicutes</taxon>
        <taxon>Mycoplasmataceae</taxon>
        <taxon>Mycoplasma</taxon>
    </lineage>
</organism>
<comment type="similarity">
    <text evidence="2 7">Belongs to the phosphohexose mutase family.</text>
</comment>
<dbReference type="InterPro" id="IPR005846">
    <property type="entry name" value="A-D-PHexomutase_a/b/a-III"/>
</dbReference>
<dbReference type="Pfam" id="PF02880">
    <property type="entry name" value="PGM_PMM_III"/>
    <property type="match status" value="1"/>
</dbReference>
<dbReference type="InterPro" id="IPR005841">
    <property type="entry name" value="Alpha-D-phosphohexomutase_SF"/>
</dbReference>
<dbReference type="Pfam" id="PF02878">
    <property type="entry name" value="PGM_PMM_I"/>
    <property type="match status" value="1"/>
</dbReference>
<reference evidence="11 12" key="1">
    <citation type="journal article" date="2015" name="Clin. Infect. Dis.">
        <title>Genomic Investigations unmask Mycoplasma amphoriforme, a new respiratory pathogen.</title>
        <authorList>
            <person name="Gillespie S.H."/>
            <person name="Ling C.L."/>
            <person name="Oravcova K."/>
            <person name="Pinheiro M."/>
            <person name="Wells L."/>
            <person name="Bryant J.M."/>
            <person name="McHugh T.D."/>
            <person name="Bebear C."/>
            <person name="Webster D."/>
            <person name="Harris S.R."/>
            <person name="Seth-Smith H.M."/>
            <person name="Thomson N.R."/>
        </authorList>
    </citation>
    <scope>NUCLEOTIDE SEQUENCE [LARGE SCALE GENOMIC DNA]</scope>
    <source>
        <strain evidence="11 12">A39</strain>
    </source>
</reference>
<comment type="cofactor">
    <cofactor evidence="1">
        <name>Mg(2+)</name>
        <dbReference type="ChEBI" id="CHEBI:18420"/>
    </cofactor>
</comment>
<dbReference type="GO" id="GO:0005975">
    <property type="term" value="P:carbohydrate metabolic process"/>
    <property type="evidence" value="ECO:0007669"/>
    <property type="project" value="InterPro"/>
</dbReference>
<dbReference type="CDD" id="cd05799">
    <property type="entry name" value="PGM2"/>
    <property type="match status" value="1"/>
</dbReference>
<evidence type="ECO:0000256" key="5">
    <source>
        <dbReference type="ARBA" id="ARBA00022842"/>
    </source>
</evidence>
<dbReference type="PANTHER" id="PTHR45745:SF1">
    <property type="entry name" value="PHOSPHOGLUCOMUTASE 2B-RELATED"/>
    <property type="match status" value="1"/>
</dbReference>
<evidence type="ECO:0008006" key="13">
    <source>
        <dbReference type="Google" id="ProtNLM"/>
    </source>
</evidence>
<evidence type="ECO:0000313" key="11">
    <source>
        <dbReference type="EMBL" id="CDN40519.1"/>
    </source>
</evidence>
<evidence type="ECO:0000256" key="2">
    <source>
        <dbReference type="ARBA" id="ARBA00010231"/>
    </source>
</evidence>
<evidence type="ECO:0000256" key="6">
    <source>
        <dbReference type="ARBA" id="ARBA00023235"/>
    </source>
</evidence>
<evidence type="ECO:0000256" key="1">
    <source>
        <dbReference type="ARBA" id="ARBA00001946"/>
    </source>
</evidence>
<keyword evidence="3" id="KW-0597">Phosphoprotein</keyword>
<keyword evidence="5 7" id="KW-0460">Magnesium</keyword>
<sequence>MKKLEFGTAGMRGILGPEEHQLNVKHVQRVIEGYAKYLKKRYENDECKKIAVVIGRDKRRQSKEFAEAAASVLCEYKIHVYYTKEISPTPLISYLIKHTDAKGGINITASHNPKEYNGIKLYSEYGYQILPNEVDQIVIQFDKYENFPKKEYKFNFRNKYFQYVEHTKRDLIRKYLKSLVRIAGNDDNFKNLTVAYSPLHGTGAKLVKRLFDKIKVKAIYDVKTMVEDTEFTYIKNPNPESPLAFERLLESGKKNKADLLIVTDPDSDRIGVGVRNEATGKYVLLTGNETALLTFNYLVSKAEDLKNYYLIYSFVSSTLPATIAKANGINVYETATGFKWIGELIQKIKKQDEKQEMLYAFEESYGSLIKADIAADKDALQGVAIIVRMANEYKKRSTNLLRVLEEIYQKYGYVVSQSITIDLDPNNPNQYHQIKERFKNLKMHHGKLIDYTNGKDHCAPSDMLKIEFNINNRCDWIALRPSGTESKIKFYLFAIESRPEWAQDRFNWFLSEIQKITN</sequence>
<dbReference type="Gene3D" id="3.30.310.50">
    <property type="entry name" value="Alpha-D-phosphohexomutase, C-terminal domain"/>
    <property type="match status" value="1"/>
</dbReference>
<dbReference type="SUPFAM" id="SSF55957">
    <property type="entry name" value="Phosphoglucomutase, C-terminal domain"/>
    <property type="match status" value="1"/>
</dbReference>
<accession>A0A292IHU7</accession>
<dbReference type="GO" id="GO:0000287">
    <property type="term" value="F:magnesium ion binding"/>
    <property type="evidence" value="ECO:0007669"/>
    <property type="project" value="InterPro"/>
</dbReference>